<dbReference type="KEGG" id="psoj:PHYSODRAFT_294724"/>
<dbReference type="EMBL" id="JH159151">
    <property type="protein sequence ID" value="EGZ29694.1"/>
    <property type="molecule type" value="Genomic_DNA"/>
</dbReference>
<sequence>MGLLVALVRAAQGAPHGQFRLPPNNHRYRCYLYGAAGRVPDEPKRYESSDWHTREALELLVLVHAVSKRAWPKILLDKLSLRFSNEEALYAANDDEFVVVVGIIDARYAYDDDWAEIPTLPNKVGDNELVAYMQELRELIDRMNSHCTQQVAPTSEAALNLTEVCVESLLQVLESGGPIGRLDVYAAYEMPISSKALANFFSGIFSGPQDPSLKILSIDTFQFICDQDWHFEALCSTFPVARTPIGNLELCRSGPMWYQEKPCCDQMRLLAETLLFPRTASCTSHPSIHGLDLYCSVLKTADLEEIATAVSEKTRWCGSDKTSPVGALMATNPDGQGGLVNVTLPGYGKCQVPREAVVLQEDVVVSGAGSGEVGRKSINSLSVCAKLLSQIGWSLRSLNFFMMDEWMTMTAILKSCPKLTSLYICLCFSVDLKRLITTYEHFQALDARSALGSAQEQYNVEDAGAYRATKCPQAVEKALSAIPRPGPSPGPGRSAFKACVLSVAYVRANEGDRHSIFQRLDPHVVSLVLAFAAARVIQSVTLFYQM</sequence>
<reference evidence="1 2" key="1">
    <citation type="journal article" date="2006" name="Science">
        <title>Phytophthora genome sequences uncover evolutionary origins and mechanisms of pathogenesis.</title>
        <authorList>
            <person name="Tyler B.M."/>
            <person name="Tripathy S."/>
            <person name="Zhang X."/>
            <person name="Dehal P."/>
            <person name="Jiang R.H."/>
            <person name="Aerts A."/>
            <person name="Arredondo F.D."/>
            <person name="Baxter L."/>
            <person name="Bensasson D."/>
            <person name="Beynon J.L."/>
            <person name="Chapman J."/>
            <person name="Damasceno C.M."/>
            <person name="Dorrance A.E."/>
            <person name="Dou D."/>
            <person name="Dickerman A.W."/>
            <person name="Dubchak I.L."/>
            <person name="Garbelotto M."/>
            <person name="Gijzen M."/>
            <person name="Gordon S.G."/>
            <person name="Govers F."/>
            <person name="Grunwald N.J."/>
            <person name="Huang W."/>
            <person name="Ivors K.L."/>
            <person name="Jones R.W."/>
            <person name="Kamoun S."/>
            <person name="Krampis K."/>
            <person name="Lamour K.H."/>
            <person name="Lee M.K."/>
            <person name="McDonald W.H."/>
            <person name="Medina M."/>
            <person name="Meijer H.J."/>
            <person name="Nordberg E.K."/>
            <person name="Maclean D.J."/>
            <person name="Ospina-Giraldo M.D."/>
            <person name="Morris P.F."/>
            <person name="Phuntumart V."/>
            <person name="Putnam N.H."/>
            <person name="Rash S."/>
            <person name="Rose J.K."/>
            <person name="Sakihama Y."/>
            <person name="Salamov A.A."/>
            <person name="Savidor A."/>
            <person name="Scheuring C.F."/>
            <person name="Smith B.M."/>
            <person name="Sobral B.W."/>
            <person name="Terry A."/>
            <person name="Torto-Alalibo T.A."/>
            <person name="Win J."/>
            <person name="Xu Z."/>
            <person name="Zhang H."/>
            <person name="Grigoriev I.V."/>
            <person name="Rokhsar D.S."/>
            <person name="Boore J.L."/>
        </authorList>
    </citation>
    <scope>NUCLEOTIDE SEQUENCE [LARGE SCALE GENOMIC DNA]</scope>
    <source>
        <strain evidence="1 2">P6497</strain>
    </source>
</reference>
<keyword evidence="2" id="KW-1185">Reference proteome</keyword>
<proteinExistence type="predicted"/>
<organism evidence="1 2">
    <name type="scientific">Phytophthora sojae (strain P6497)</name>
    <name type="common">Soybean stem and root rot agent</name>
    <name type="synonym">Phytophthora megasperma f. sp. glycines</name>
    <dbReference type="NCBI Taxonomy" id="1094619"/>
    <lineage>
        <taxon>Eukaryota</taxon>
        <taxon>Sar</taxon>
        <taxon>Stramenopiles</taxon>
        <taxon>Oomycota</taxon>
        <taxon>Peronosporomycetes</taxon>
        <taxon>Peronosporales</taxon>
        <taxon>Peronosporaceae</taxon>
        <taxon>Phytophthora</taxon>
    </lineage>
</organism>
<evidence type="ECO:0000313" key="2">
    <source>
        <dbReference type="Proteomes" id="UP000002640"/>
    </source>
</evidence>
<protein>
    <submittedName>
        <fullName evidence="1">Uncharacterized protein</fullName>
    </submittedName>
</protein>
<dbReference type="Proteomes" id="UP000002640">
    <property type="component" value="Unassembled WGS sequence"/>
</dbReference>
<accession>G4YHW7</accession>
<name>G4YHW7_PHYSP</name>
<dbReference type="RefSeq" id="XP_009516969.1">
    <property type="nucleotide sequence ID" value="XM_009518674.1"/>
</dbReference>
<evidence type="ECO:0000313" key="1">
    <source>
        <dbReference type="EMBL" id="EGZ29694.1"/>
    </source>
</evidence>
<dbReference type="InParanoid" id="G4YHW7"/>
<dbReference type="AlphaFoldDB" id="G4YHW7"/>
<dbReference type="GeneID" id="20641141"/>
<gene>
    <name evidence="1" type="ORF">PHYSODRAFT_294724</name>
</gene>